<dbReference type="EC" id="3.2.2.-" evidence="13"/>
<keyword evidence="17" id="KW-1185">Reference proteome</keyword>
<comment type="cofactor">
    <cofactor evidence="1">
        <name>[4Fe-4S] cluster</name>
        <dbReference type="ChEBI" id="CHEBI:49883"/>
    </cofactor>
</comment>
<dbReference type="Proteomes" id="UP000008743">
    <property type="component" value="Unassembled WGS sequence"/>
</dbReference>
<dbReference type="eggNOG" id="KOG1921">
    <property type="taxonomic scope" value="Eukaryota"/>
</dbReference>
<dbReference type="GO" id="GO:0005739">
    <property type="term" value="C:mitochondrion"/>
    <property type="evidence" value="ECO:0007669"/>
    <property type="project" value="UniProtKB-SubCell"/>
</dbReference>
<proteinExistence type="inferred from homology"/>
<evidence type="ECO:0000256" key="5">
    <source>
        <dbReference type="ARBA" id="ARBA00022763"/>
    </source>
</evidence>
<dbReference type="GO" id="GO:0046872">
    <property type="term" value="F:metal ion binding"/>
    <property type="evidence" value="ECO:0007669"/>
    <property type="project" value="UniProtKB-KW"/>
</dbReference>
<dbReference type="InParanoid" id="A0A0D2WQ49"/>
<dbReference type="HAMAP" id="MF_03183">
    <property type="entry name" value="Endonuclease_III_Nth"/>
    <property type="match status" value="1"/>
</dbReference>
<dbReference type="CDD" id="cd00056">
    <property type="entry name" value="ENDO3c"/>
    <property type="match status" value="1"/>
</dbReference>
<evidence type="ECO:0000256" key="12">
    <source>
        <dbReference type="ARBA" id="ARBA00023295"/>
    </source>
</evidence>
<keyword evidence="9" id="KW-0411">Iron-sulfur</keyword>
<dbReference type="InterPro" id="IPR004035">
    <property type="entry name" value="Endouclease-III_FeS-bd_BS"/>
</dbReference>
<comment type="subcellular location">
    <subcellularLocation>
        <location evidence="13">Nucleus</location>
    </subcellularLocation>
    <subcellularLocation>
        <location evidence="13">Mitochondrion</location>
    </subcellularLocation>
</comment>
<keyword evidence="6 13" id="KW-0378">Hydrolase</keyword>
<evidence type="ECO:0000313" key="16">
    <source>
        <dbReference type="EMBL" id="KJE93695.1"/>
    </source>
</evidence>
<dbReference type="InterPro" id="IPR000445">
    <property type="entry name" value="HhH_motif"/>
</dbReference>
<keyword evidence="3" id="KW-0004">4Fe-4S</keyword>
<evidence type="ECO:0000256" key="1">
    <source>
        <dbReference type="ARBA" id="ARBA00001966"/>
    </source>
</evidence>
<evidence type="ECO:0000256" key="9">
    <source>
        <dbReference type="ARBA" id="ARBA00023014"/>
    </source>
</evidence>
<keyword evidence="4" id="KW-0479">Metal-binding</keyword>
<name>A0A0D2WQ49_CAPO3</name>
<evidence type="ECO:0000259" key="15">
    <source>
        <dbReference type="SMART" id="SM00478"/>
    </source>
</evidence>
<dbReference type="PhylomeDB" id="A0A0D2WQ49"/>
<dbReference type="OrthoDB" id="2099276at2759"/>
<evidence type="ECO:0000256" key="10">
    <source>
        <dbReference type="ARBA" id="ARBA00023204"/>
    </source>
</evidence>
<keyword evidence="5 13" id="KW-0227">DNA damage</keyword>
<dbReference type="GO" id="GO:0006285">
    <property type="term" value="P:base-excision repair, AP site formation"/>
    <property type="evidence" value="ECO:0007669"/>
    <property type="project" value="UniProtKB-UniRule"/>
</dbReference>
<protein>
    <recommendedName>
        <fullName evidence="13">Endonuclease III homolog</fullName>
        <ecNumber evidence="13">3.2.2.-</ecNumber>
        <ecNumber evidence="13">4.2.99.18</ecNumber>
    </recommendedName>
    <alternativeName>
        <fullName evidence="13">Bifunctional DNA N-glycosylase/DNA-(apurinic or apyrimidinic site) lyase</fullName>
        <shortName evidence="13">DNA glycosylase/AP lyase</shortName>
    </alternativeName>
</protein>
<dbReference type="InterPro" id="IPR030841">
    <property type="entry name" value="NTH1"/>
</dbReference>
<feature type="domain" description="HhH-GPD" evidence="15">
    <location>
        <begin position="202"/>
        <end position="352"/>
    </location>
</feature>
<keyword evidence="11 13" id="KW-0456">Lyase</keyword>
<dbReference type="GO" id="GO:0000703">
    <property type="term" value="F:oxidized pyrimidine nucleobase lesion DNA N-glycosylase activity"/>
    <property type="evidence" value="ECO:0007669"/>
    <property type="project" value="UniProtKB-UniRule"/>
</dbReference>
<keyword evidence="13" id="KW-0496">Mitochondrion</keyword>
<dbReference type="SUPFAM" id="SSF48150">
    <property type="entry name" value="DNA-glycosylase"/>
    <property type="match status" value="1"/>
</dbReference>
<dbReference type="STRING" id="595528.A0A0D2WQ49"/>
<evidence type="ECO:0000256" key="4">
    <source>
        <dbReference type="ARBA" id="ARBA00022723"/>
    </source>
</evidence>
<dbReference type="GO" id="GO:0003677">
    <property type="term" value="F:DNA binding"/>
    <property type="evidence" value="ECO:0007669"/>
    <property type="project" value="UniProtKB-UniRule"/>
</dbReference>
<feature type="compositionally biased region" description="Acidic residues" evidence="14">
    <location>
        <begin position="103"/>
        <end position="121"/>
    </location>
</feature>
<dbReference type="EMBL" id="KE346365">
    <property type="protein sequence ID" value="KJE93695.1"/>
    <property type="molecule type" value="Genomic_DNA"/>
</dbReference>
<evidence type="ECO:0000256" key="13">
    <source>
        <dbReference type="HAMAP-Rule" id="MF_03183"/>
    </source>
</evidence>
<keyword evidence="16" id="KW-0540">Nuclease</keyword>
<evidence type="ECO:0000256" key="3">
    <source>
        <dbReference type="ARBA" id="ARBA00022485"/>
    </source>
</evidence>
<dbReference type="Gene3D" id="1.10.340.30">
    <property type="entry name" value="Hypothetical protein, domain 2"/>
    <property type="match status" value="1"/>
</dbReference>
<dbReference type="OMA" id="CHECLNK"/>
<feature type="region of interest" description="Disordered" evidence="14">
    <location>
        <begin position="1"/>
        <end position="148"/>
    </location>
</feature>
<sequence length="412" mass="45685">MPLLRVRRDHGSDDHPTDASPIARSSSEAMTDAGRLSKKPRWTSSSDAIGDTTVKPAMHDDLRAPVQIPAPATRGMAAQSPSNASSPGRASSRRRAPVTVAYDDLDEDDDDDPEEDSDSDSEAQSTKGITSSRSPSKSSKLKVEATPHGARIPSHFLEQLTNIQEMRAARNAPVDVMGCERLADTTSSPETYRYQVLLSLMLSAQTKDEITAGAMKRLIAHGCTLDNILATPVDKIQELIYPVGFHRRKAEYILETSQMLKDSFHGDIPSTIEGLVSLKGVGPKMAHITMDVAWQQMVGLGVDTHVHRIANRLKWVSKETKTPEDTRKALQEWMPREYWPGLNVLLVGFGQTICRPVNPRCWDCLNLHTCAFARRPETRARIKKHRQEQANMPPEPSQDHKPVLVKSEEHGL</sequence>
<evidence type="ECO:0000256" key="2">
    <source>
        <dbReference type="ARBA" id="ARBA00008343"/>
    </source>
</evidence>
<dbReference type="InterPro" id="IPR023170">
    <property type="entry name" value="HhH_base_excis_C"/>
</dbReference>
<feature type="compositionally biased region" description="Low complexity" evidence="14">
    <location>
        <begin position="80"/>
        <end position="90"/>
    </location>
</feature>
<keyword evidence="16" id="KW-0255">Endonuclease</keyword>
<keyword evidence="10 13" id="KW-0234">DNA repair</keyword>
<dbReference type="GO" id="GO:0005634">
    <property type="term" value="C:nucleus"/>
    <property type="evidence" value="ECO:0007669"/>
    <property type="project" value="UniProtKB-SubCell"/>
</dbReference>
<dbReference type="Pfam" id="PF00730">
    <property type="entry name" value="HhH-GPD"/>
    <property type="match status" value="1"/>
</dbReference>
<reference evidence="17" key="1">
    <citation type="submission" date="2011-02" db="EMBL/GenBank/DDBJ databases">
        <title>The Genome Sequence of Capsaspora owczarzaki ATCC 30864.</title>
        <authorList>
            <person name="Russ C."/>
            <person name="Cuomo C."/>
            <person name="Burger G."/>
            <person name="Gray M.W."/>
            <person name="Holland P.W.H."/>
            <person name="King N."/>
            <person name="Lang F.B.F."/>
            <person name="Roger A.J."/>
            <person name="Ruiz-Trillo I."/>
            <person name="Young S.K."/>
            <person name="Zeng Q."/>
            <person name="Gargeya S."/>
            <person name="Alvarado L."/>
            <person name="Berlin A."/>
            <person name="Chapman S.B."/>
            <person name="Chen Z."/>
            <person name="Freedman E."/>
            <person name="Gellesch M."/>
            <person name="Goldberg J."/>
            <person name="Griggs A."/>
            <person name="Gujja S."/>
            <person name="Heilman E."/>
            <person name="Heiman D."/>
            <person name="Howarth C."/>
            <person name="Mehta T."/>
            <person name="Neiman D."/>
            <person name="Pearson M."/>
            <person name="Roberts A."/>
            <person name="Saif S."/>
            <person name="Shea T."/>
            <person name="Shenoy N."/>
            <person name="Sisk P."/>
            <person name="Stolte C."/>
            <person name="Sykes S."/>
            <person name="White J."/>
            <person name="Yandava C."/>
            <person name="Haas B."/>
            <person name="Nusbaum C."/>
            <person name="Birren B."/>
        </authorList>
    </citation>
    <scope>NUCLEOTIDE SEQUENCE</scope>
    <source>
        <strain evidence="17">ATCC 30864</strain>
    </source>
</reference>
<evidence type="ECO:0000256" key="7">
    <source>
        <dbReference type="ARBA" id="ARBA00022946"/>
    </source>
</evidence>
<dbReference type="GO" id="GO:0140078">
    <property type="term" value="F:class I DNA-(apurinic or apyrimidinic site) endonuclease activity"/>
    <property type="evidence" value="ECO:0007669"/>
    <property type="project" value="UniProtKB-EC"/>
</dbReference>
<dbReference type="Gene3D" id="1.10.1670.10">
    <property type="entry name" value="Helix-hairpin-Helix base-excision DNA repair enzymes (C-terminal)"/>
    <property type="match status" value="1"/>
</dbReference>
<dbReference type="PANTHER" id="PTHR43286">
    <property type="entry name" value="ENDONUCLEASE III-LIKE PROTEIN 1"/>
    <property type="match status" value="1"/>
</dbReference>
<comment type="similarity">
    <text evidence="2 13">Belongs to the Nth/MutY family.</text>
</comment>
<evidence type="ECO:0000256" key="14">
    <source>
        <dbReference type="SAM" id="MobiDB-lite"/>
    </source>
</evidence>
<organism evidence="16 17">
    <name type="scientific">Capsaspora owczarzaki (strain ATCC 30864)</name>
    <dbReference type="NCBI Taxonomy" id="595528"/>
    <lineage>
        <taxon>Eukaryota</taxon>
        <taxon>Filasterea</taxon>
        <taxon>Capsaspora</taxon>
    </lineage>
</organism>
<dbReference type="InterPro" id="IPR011257">
    <property type="entry name" value="DNA_glycosylase"/>
</dbReference>
<keyword evidence="8" id="KW-0408">Iron</keyword>
<keyword evidence="7" id="KW-0809">Transit peptide</keyword>
<dbReference type="EC" id="4.2.99.18" evidence="13"/>
<keyword evidence="12 13" id="KW-0326">Glycosidase</keyword>
<comment type="caution">
    <text evidence="13">Lacks conserved residue(s) required for the propagation of feature annotation.</text>
</comment>
<evidence type="ECO:0000256" key="11">
    <source>
        <dbReference type="ARBA" id="ARBA00023239"/>
    </source>
</evidence>
<feature type="region of interest" description="Disordered" evidence="14">
    <location>
        <begin position="381"/>
        <end position="412"/>
    </location>
</feature>
<dbReference type="AlphaFoldDB" id="A0A0D2WQ49"/>
<evidence type="ECO:0000256" key="8">
    <source>
        <dbReference type="ARBA" id="ARBA00023004"/>
    </source>
</evidence>
<dbReference type="FunCoup" id="A0A0D2WQ49">
    <property type="interactions" value="171"/>
</dbReference>
<dbReference type="GO" id="GO:0006289">
    <property type="term" value="P:nucleotide-excision repair"/>
    <property type="evidence" value="ECO:0007669"/>
    <property type="project" value="TreeGrafter"/>
</dbReference>
<comment type="function">
    <text evidence="13">Bifunctional DNA N-glycosylase with associated apurinic/apyrimidinic (AP) lyase function that catalyzes the first step in base excision repair (BER), the primary repair pathway for the repair of oxidative DNA damage. The DNA N-glycosylase activity releases the damaged DNA base from DNA by cleaving the N-glycosidic bond, leaving an AP site. The AP lyase activity cleaves the phosphodiester bond 3' to the AP site by a beta-elimination. Primarily recognizes and repairs oxidative base damage of pyrimidines.</text>
</comment>
<gene>
    <name evidence="13" type="primary">NTH1</name>
    <name evidence="16" type="ORF">CAOG_004449</name>
</gene>
<dbReference type="PANTHER" id="PTHR43286:SF1">
    <property type="entry name" value="ENDONUCLEASE III-LIKE PROTEIN 1"/>
    <property type="match status" value="1"/>
</dbReference>
<dbReference type="FunFam" id="1.10.1670.10:FF:000003">
    <property type="entry name" value="Endonuclease III homolog"/>
    <property type="match status" value="1"/>
</dbReference>
<evidence type="ECO:0000256" key="6">
    <source>
        <dbReference type="ARBA" id="ARBA00022801"/>
    </source>
</evidence>
<feature type="compositionally biased region" description="Basic and acidic residues" evidence="14">
    <location>
        <begin position="397"/>
        <end position="412"/>
    </location>
</feature>
<dbReference type="InterPro" id="IPR003265">
    <property type="entry name" value="HhH-GPD_domain"/>
</dbReference>
<evidence type="ECO:0000313" key="17">
    <source>
        <dbReference type="Proteomes" id="UP000008743"/>
    </source>
</evidence>
<dbReference type="PROSITE" id="PS00764">
    <property type="entry name" value="ENDONUCLEASE_III_1"/>
    <property type="match status" value="1"/>
</dbReference>
<accession>A0A0D2WQ49</accession>
<dbReference type="FunFam" id="1.10.340.30:FF:000005">
    <property type="entry name" value="Endonuclease III-like protein 1"/>
    <property type="match status" value="1"/>
</dbReference>
<dbReference type="GO" id="GO:0051539">
    <property type="term" value="F:4 iron, 4 sulfur cluster binding"/>
    <property type="evidence" value="ECO:0007669"/>
    <property type="project" value="UniProtKB-KW"/>
</dbReference>
<dbReference type="SMART" id="SM00478">
    <property type="entry name" value="ENDO3c"/>
    <property type="match status" value="1"/>
</dbReference>
<keyword evidence="13" id="KW-0539">Nucleus</keyword>
<dbReference type="Pfam" id="PF00633">
    <property type="entry name" value="HHH"/>
    <property type="match status" value="1"/>
</dbReference>
<comment type="catalytic activity">
    <reaction evidence="13">
        <text>2'-deoxyribonucleotide-(2'-deoxyribose 5'-phosphate)-2'-deoxyribonucleotide-DNA = a 3'-end 2'-deoxyribonucleotide-(2,3-dehydro-2,3-deoxyribose 5'-phosphate)-DNA + a 5'-end 5'-phospho-2'-deoxyribonucleoside-DNA + H(+)</text>
        <dbReference type="Rhea" id="RHEA:66592"/>
        <dbReference type="Rhea" id="RHEA-COMP:13180"/>
        <dbReference type="Rhea" id="RHEA-COMP:16897"/>
        <dbReference type="Rhea" id="RHEA-COMP:17067"/>
        <dbReference type="ChEBI" id="CHEBI:15378"/>
        <dbReference type="ChEBI" id="CHEBI:136412"/>
        <dbReference type="ChEBI" id="CHEBI:157695"/>
        <dbReference type="ChEBI" id="CHEBI:167181"/>
        <dbReference type="EC" id="4.2.99.18"/>
    </reaction>
</comment>
<dbReference type="RefSeq" id="XP_004348277.1">
    <property type="nucleotide sequence ID" value="XM_004348227.2"/>
</dbReference>